<comment type="caution">
    <text evidence="2">The sequence shown here is derived from an EMBL/GenBank/DDBJ whole genome shotgun (WGS) entry which is preliminary data.</text>
</comment>
<evidence type="ECO:0000313" key="3">
    <source>
        <dbReference type="Proteomes" id="UP001352852"/>
    </source>
</evidence>
<protein>
    <submittedName>
        <fullName evidence="2">Uncharacterized protein</fullName>
    </submittedName>
</protein>
<proteinExistence type="predicted"/>
<feature type="region of interest" description="Disordered" evidence="1">
    <location>
        <begin position="8"/>
        <end position="29"/>
    </location>
</feature>
<dbReference type="EMBL" id="JAHUTJ010050002">
    <property type="protein sequence ID" value="MED6283730.1"/>
    <property type="molecule type" value="Genomic_DNA"/>
</dbReference>
<keyword evidence="3" id="KW-1185">Reference proteome</keyword>
<evidence type="ECO:0000256" key="1">
    <source>
        <dbReference type="SAM" id="MobiDB-lite"/>
    </source>
</evidence>
<evidence type="ECO:0000313" key="2">
    <source>
        <dbReference type="EMBL" id="MED6283730.1"/>
    </source>
</evidence>
<organism evidence="2 3">
    <name type="scientific">Characodon lateralis</name>
    <dbReference type="NCBI Taxonomy" id="208331"/>
    <lineage>
        <taxon>Eukaryota</taxon>
        <taxon>Metazoa</taxon>
        <taxon>Chordata</taxon>
        <taxon>Craniata</taxon>
        <taxon>Vertebrata</taxon>
        <taxon>Euteleostomi</taxon>
        <taxon>Actinopterygii</taxon>
        <taxon>Neopterygii</taxon>
        <taxon>Teleostei</taxon>
        <taxon>Neoteleostei</taxon>
        <taxon>Acanthomorphata</taxon>
        <taxon>Ovalentaria</taxon>
        <taxon>Atherinomorphae</taxon>
        <taxon>Cyprinodontiformes</taxon>
        <taxon>Goodeidae</taxon>
        <taxon>Characodon</taxon>
    </lineage>
</organism>
<feature type="compositionally biased region" description="Basic residues" evidence="1">
    <location>
        <begin position="13"/>
        <end position="22"/>
    </location>
</feature>
<sequence length="110" mass="12805">MIFLLKKKEEKQKKQKEKKRKALEREKMSQSRTDLLLIPIIFRNPLLQPEESVVARLSRYWLSEVLGTTFDPAPPHPLPLPHLMTCTETSGSTTHSDLFGLCFVPWLFLE</sequence>
<name>A0ABU7E942_9TELE</name>
<accession>A0ABU7E942</accession>
<reference evidence="2 3" key="1">
    <citation type="submission" date="2021-06" db="EMBL/GenBank/DDBJ databases">
        <authorList>
            <person name="Palmer J.M."/>
        </authorList>
    </citation>
    <scope>NUCLEOTIDE SEQUENCE [LARGE SCALE GENOMIC DNA]</scope>
    <source>
        <strain evidence="2 3">CL_MEX2019</strain>
        <tissue evidence="2">Muscle</tissue>
    </source>
</reference>
<dbReference type="Proteomes" id="UP001352852">
    <property type="component" value="Unassembled WGS sequence"/>
</dbReference>
<gene>
    <name evidence="2" type="ORF">CHARACLAT_011973</name>
</gene>